<protein>
    <submittedName>
        <fullName evidence="7">von Willebrand factor type A</fullName>
    </submittedName>
</protein>
<keyword evidence="3 5" id="KW-1133">Transmembrane helix</keyword>
<reference evidence="7 8" key="1">
    <citation type="submission" date="2015-11" db="EMBL/GenBank/DDBJ databases">
        <authorList>
            <person name="Lin W."/>
        </authorList>
    </citation>
    <scope>NUCLEOTIDE SEQUENCE [LARGE SCALE GENOMIC DNA]</scope>
    <source>
        <strain evidence="7 8">HCH-1</strain>
    </source>
</reference>
<feature type="transmembrane region" description="Helical" evidence="5">
    <location>
        <begin position="55"/>
        <end position="73"/>
    </location>
</feature>
<keyword evidence="1" id="KW-1003">Cell membrane</keyword>
<dbReference type="Pfam" id="PF13519">
    <property type="entry name" value="VWA_2"/>
    <property type="match status" value="1"/>
</dbReference>
<evidence type="ECO:0000256" key="1">
    <source>
        <dbReference type="ARBA" id="ARBA00022475"/>
    </source>
</evidence>
<proteinExistence type="predicted"/>
<keyword evidence="8" id="KW-1185">Reference proteome</keyword>
<name>A0ABR5SBD8_9BACT</name>
<dbReference type="EMBL" id="LNQR01000124">
    <property type="protein sequence ID" value="KWT76859.1"/>
    <property type="molecule type" value="Genomic_DNA"/>
</dbReference>
<comment type="caution">
    <text evidence="7">The sequence shown here is derived from an EMBL/GenBank/DDBJ whole genome shotgun (WGS) entry which is preliminary data.</text>
</comment>
<dbReference type="InterPro" id="IPR002035">
    <property type="entry name" value="VWF_A"/>
</dbReference>
<evidence type="ECO:0000259" key="6">
    <source>
        <dbReference type="PROSITE" id="PS50234"/>
    </source>
</evidence>
<dbReference type="PANTHER" id="PTHR22550:SF5">
    <property type="entry name" value="LEUCINE ZIPPER PROTEIN 4"/>
    <property type="match status" value="1"/>
</dbReference>
<keyword evidence="4 5" id="KW-0472">Membrane</keyword>
<keyword evidence="2 5" id="KW-0812">Transmembrane</keyword>
<sequence>MRFGNLQAVHLLWAAAVMAVFYVIAFRLSKKALHRFAGAGLSDELTMGLSRTRQFYKAAMLIAAVFLCVAALMRPQWGFHLEEVRHRVSDILIAIDTSKSMLAADVKPNRLARSKFAVIDLIKKLRGDRIGLIGFAGKSFLFSPLTVDYNGFMLALNDLSVNSIPVGGTNIATAIDEALNIYKDNPSKDKTLILITDGEDLEGNALGAAQRAKDAGMRIYTVGIGTPEGELIQVTDEKGSAQFLRDSGGNMVKSRLDEGMLEKIALTTGGSYVKAGSAEVGLELIYDQKLSHADKQEMEEKMQRRYNEQFQYPLALALILLMIETLMPERKRTR</sequence>
<evidence type="ECO:0000256" key="3">
    <source>
        <dbReference type="ARBA" id="ARBA00022989"/>
    </source>
</evidence>
<dbReference type="Gene3D" id="3.40.50.410">
    <property type="entry name" value="von Willebrand factor, type A domain"/>
    <property type="match status" value="1"/>
</dbReference>
<dbReference type="PANTHER" id="PTHR22550">
    <property type="entry name" value="SPORE GERMINATION PROTEIN"/>
    <property type="match status" value="1"/>
</dbReference>
<evidence type="ECO:0000256" key="2">
    <source>
        <dbReference type="ARBA" id="ARBA00022692"/>
    </source>
</evidence>
<dbReference type="SMART" id="SM00327">
    <property type="entry name" value="VWA"/>
    <property type="match status" value="1"/>
</dbReference>
<dbReference type="SUPFAM" id="SSF53300">
    <property type="entry name" value="vWA-like"/>
    <property type="match status" value="1"/>
</dbReference>
<feature type="domain" description="VWFA" evidence="6">
    <location>
        <begin position="90"/>
        <end position="264"/>
    </location>
</feature>
<accession>A0ABR5SBD8</accession>
<dbReference type="Proteomes" id="UP000060487">
    <property type="component" value="Unassembled WGS sequence"/>
</dbReference>
<evidence type="ECO:0000256" key="4">
    <source>
        <dbReference type="ARBA" id="ARBA00023136"/>
    </source>
</evidence>
<dbReference type="InterPro" id="IPR036465">
    <property type="entry name" value="vWFA_dom_sf"/>
</dbReference>
<feature type="transmembrane region" description="Helical" evidence="5">
    <location>
        <begin position="6"/>
        <end position="26"/>
    </location>
</feature>
<organism evidence="7 8">
    <name type="scientific">Candidatus Magnetominusculus xianensis</name>
    <dbReference type="NCBI Taxonomy" id="1748249"/>
    <lineage>
        <taxon>Bacteria</taxon>
        <taxon>Pseudomonadati</taxon>
        <taxon>Nitrospirota</taxon>
        <taxon>Nitrospiria</taxon>
        <taxon>Nitrospirales</taxon>
        <taxon>Nitrospiraceae</taxon>
        <taxon>Candidatus Magnetominusculus</taxon>
    </lineage>
</organism>
<dbReference type="PROSITE" id="PS50234">
    <property type="entry name" value="VWFA"/>
    <property type="match status" value="1"/>
</dbReference>
<evidence type="ECO:0000313" key="8">
    <source>
        <dbReference type="Proteomes" id="UP000060487"/>
    </source>
</evidence>
<evidence type="ECO:0000313" key="7">
    <source>
        <dbReference type="EMBL" id="KWT76859.1"/>
    </source>
</evidence>
<gene>
    <name evidence="7" type="ORF">ASN18_3125</name>
</gene>
<evidence type="ECO:0000256" key="5">
    <source>
        <dbReference type="SAM" id="Phobius"/>
    </source>
</evidence>
<dbReference type="RefSeq" id="WP_085053725.1">
    <property type="nucleotide sequence ID" value="NZ_LNQR01000124.1"/>
</dbReference>
<dbReference type="InterPro" id="IPR050768">
    <property type="entry name" value="UPF0353/GerABKA_families"/>
</dbReference>